<evidence type="ECO:0000313" key="2">
    <source>
        <dbReference type="Proteomes" id="UP001054945"/>
    </source>
</evidence>
<reference evidence="1 2" key="1">
    <citation type="submission" date="2021-06" db="EMBL/GenBank/DDBJ databases">
        <title>Caerostris extrusa draft genome.</title>
        <authorList>
            <person name="Kono N."/>
            <person name="Arakawa K."/>
        </authorList>
    </citation>
    <scope>NUCLEOTIDE SEQUENCE [LARGE SCALE GENOMIC DNA]</scope>
</reference>
<dbReference type="EMBL" id="BPLR01004639">
    <property type="protein sequence ID" value="GIX96379.1"/>
    <property type="molecule type" value="Genomic_DNA"/>
</dbReference>
<comment type="caution">
    <text evidence="1">The sequence shown here is derived from an EMBL/GenBank/DDBJ whole genome shotgun (WGS) entry which is preliminary data.</text>
</comment>
<accession>A0AAV4PIC3</accession>
<evidence type="ECO:0000313" key="1">
    <source>
        <dbReference type="EMBL" id="GIX96379.1"/>
    </source>
</evidence>
<dbReference type="Proteomes" id="UP001054945">
    <property type="component" value="Unassembled WGS sequence"/>
</dbReference>
<organism evidence="1 2">
    <name type="scientific">Caerostris extrusa</name>
    <name type="common">Bark spider</name>
    <name type="synonym">Caerostris bankana</name>
    <dbReference type="NCBI Taxonomy" id="172846"/>
    <lineage>
        <taxon>Eukaryota</taxon>
        <taxon>Metazoa</taxon>
        <taxon>Ecdysozoa</taxon>
        <taxon>Arthropoda</taxon>
        <taxon>Chelicerata</taxon>
        <taxon>Arachnida</taxon>
        <taxon>Araneae</taxon>
        <taxon>Araneomorphae</taxon>
        <taxon>Entelegynae</taxon>
        <taxon>Araneoidea</taxon>
        <taxon>Araneidae</taxon>
        <taxon>Caerostris</taxon>
    </lineage>
</organism>
<keyword evidence="2" id="KW-1185">Reference proteome</keyword>
<protein>
    <submittedName>
        <fullName evidence="1">Uncharacterized protein</fullName>
    </submittedName>
</protein>
<gene>
    <name evidence="1" type="ORF">CEXT_221581</name>
</gene>
<proteinExistence type="predicted"/>
<dbReference type="AlphaFoldDB" id="A0AAV4PIC3"/>
<sequence>MVGKVHGIKVKAASDQDFYLEPLLDRVRLNEFGLKPNKDIESQIFPILSMENPFVVQCLSVEIEKDEEKGR</sequence>
<name>A0AAV4PIC3_CAEEX</name>